<evidence type="ECO:0000313" key="10">
    <source>
        <dbReference type="Proteomes" id="UP000002061"/>
    </source>
</evidence>
<feature type="domain" description="Tetrapyrrole methylase" evidence="8">
    <location>
        <begin position="4"/>
        <end position="204"/>
    </location>
</feature>
<protein>
    <submittedName>
        <fullName evidence="9">Precorrin-2 C20-methyltransferase</fullName>
    </submittedName>
</protein>
<dbReference type="CDD" id="cd11645">
    <property type="entry name" value="Precorrin_2_C20_MT"/>
    <property type="match status" value="1"/>
</dbReference>
<evidence type="ECO:0000256" key="3">
    <source>
        <dbReference type="ARBA" id="ARBA00022573"/>
    </source>
</evidence>
<dbReference type="PIRSF" id="PIRSF036427">
    <property type="entry name" value="Precrrn-2_mtase"/>
    <property type="match status" value="1"/>
</dbReference>
<dbReference type="Gene3D" id="3.40.1010.10">
    <property type="entry name" value="Cobalt-precorrin-4 Transmethylase, Domain 1"/>
    <property type="match status" value="1"/>
</dbReference>
<evidence type="ECO:0000256" key="1">
    <source>
        <dbReference type="ARBA" id="ARBA00004953"/>
    </source>
</evidence>
<dbReference type="InterPro" id="IPR006364">
    <property type="entry name" value="CobI/CbiL/CobIJ_dom"/>
</dbReference>
<gene>
    <name evidence="9" type="ordered locus">Metin_0115</name>
</gene>
<dbReference type="Gene3D" id="3.30.950.10">
    <property type="entry name" value="Methyltransferase, Cobalt-precorrin-4 Transmethylase, Domain 2"/>
    <property type="match status" value="1"/>
</dbReference>
<accession>D5VQD4</accession>
<dbReference type="KEGG" id="mif:Metin_0115"/>
<dbReference type="InterPro" id="IPR000878">
    <property type="entry name" value="4pyrrol_Mease"/>
</dbReference>
<dbReference type="UniPathway" id="UPA00148"/>
<keyword evidence="10" id="KW-1185">Reference proteome</keyword>
<keyword evidence="6" id="KW-0949">S-adenosyl-L-methionine</keyword>
<evidence type="ECO:0000256" key="4">
    <source>
        <dbReference type="ARBA" id="ARBA00022603"/>
    </source>
</evidence>
<reference evidence="9" key="1">
    <citation type="submission" date="2010-04" db="EMBL/GenBank/DDBJ databases">
        <title>Complete sequence of Methanocaldococcus infernus ME.</title>
        <authorList>
            <consortium name="US DOE Joint Genome Institute"/>
            <person name="Lucas S."/>
            <person name="Copeland A."/>
            <person name="Lapidus A."/>
            <person name="Cheng J.-F."/>
            <person name="Bruce D."/>
            <person name="Goodwin L."/>
            <person name="Pitluck S."/>
            <person name="Munk A.C."/>
            <person name="Detter J.C."/>
            <person name="Han C."/>
            <person name="Tapia R."/>
            <person name="Land M."/>
            <person name="Hauser L."/>
            <person name="Kyrpides N."/>
            <person name="Mikhailova N."/>
            <person name="Sieprawska-Lupa M."/>
            <person name="Whitman W.B."/>
            <person name="Woyke T."/>
        </authorList>
    </citation>
    <scope>NUCLEOTIDE SEQUENCE [LARGE SCALE GENOMIC DNA]</scope>
    <source>
        <strain evidence="9">ME</strain>
    </source>
</reference>
<dbReference type="OrthoDB" id="23546at2157"/>
<comment type="pathway">
    <text evidence="1">Cofactor biosynthesis; adenosylcobalamin biosynthesis.</text>
</comment>
<dbReference type="Pfam" id="PF00590">
    <property type="entry name" value="TP_methylase"/>
    <property type="match status" value="1"/>
</dbReference>
<proteinExistence type="inferred from homology"/>
<dbReference type="EMBL" id="CP002009">
    <property type="protein sequence ID" value="ADG12787.1"/>
    <property type="molecule type" value="Genomic_DNA"/>
</dbReference>
<dbReference type="PANTHER" id="PTHR43467:SF2">
    <property type="entry name" value="COBALT-PRECORRIN-2 C(20)-METHYLTRANSFERASE"/>
    <property type="match status" value="1"/>
</dbReference>
<dbReference type="InterPro" id="IPR014776">
    <property type="entry name" value="4pyrrole_Mease_sub2"/>
</dbReference>
<name>D5VQD4_METIM</name>
<dbReference type="GeneID" id="9131114"/>
<dbReference type="GO" id="GO:0009236">
    <property type="term" value="P:cobalamin biosynthetic process"/>
    <property type="evidence" value="ECO:0007669"/>
    <property type="project" value="UniProtKB-UniRule"/>
</dbReference>
<evidence type="ECO:0000256" key="7">
    <source>
        <dbReference type="PIRNR" id="PIRNR036427"/>
    </source>
</evidence>
<evidence type="ECO:0000256" key="6">
    <source>
        <dbReference type="ARBA" id="ARBA00022691"/>
    </source>
</evidence>
<evidence type="ECO:0000313" key="9">
    <source>
        <dbReference type="EMBL" id="ADG12787.1"/>
    </source>
</evidence>
<organism evidence="9 10">
    <name type="scientific">Methanocaldococcus infernus (strain DSM 11812 / JCM 15783 / ME)</name>
    <dbReference type="NCBI Taxonomy" id="573063"/>
    <lineage>
        <taxon>Archaea</taxon>
        <taxon>Methanobacteriati</taxon>
        <taxon>Methanobacteriota</taxon>
        <taxon>Methanomada group</taxon>
        <taxon>Methanococci</taxon>
        <taxon>Methanococcales</taxon>
        <taxon>Methanocaldococcaceae</taxon>
        <taxon>Methanocaldococcus</taxon>
    </lineage>
</organism>
<dbReference type="InterPro" id="IPR014777">
    <property type="entry name" value="4pyrrole_Mease_sub1"/>
</dbReference>
<dbReference type="PANTHER" id="PTHR43467">
    <property type="entry name" value="COBALT-PRECORRIN-2 C(20)-METHYLTRANSFERASE"/>
    <property type="match status" value="1"/>
</dbReference>
<keyword evidence="3" id="KW-0169">Cobalamin biosynthesis</keyword>
<evidence type="ECO:0000259" key="8">
    <source>
        <dbReference type="Pfam" id="PF00590"/>
    </source>
</evidence>
<dbReference type="RefSeq" id="WP_013099533.1">
    <property type="nucleotide sequence ID" value="NC_014122.1"/>
</dbReference>
<dbReference type="HOGENOM" id="CLU_076014_2_1_2"/>
<comment type="similarity">
    <text evidence="2 7">Belongs to the precorrin methyltransferase family.</text>
</comment>
<dbReference type="NCBIfam" id="TIGR01467">
    <property type="entry name" value="cobI_cbiL"/>
    <property type="match status" value="1"/>
</dbReference>
<dbReference type="Proteomes" id="UP000002061">
    <property type="component" value="Chromosome"/>
</dbReference>
<evidence type="ECO:0000256" key="2">
    <source>
        <dbReference type="ARBA" id="ARBA00005879"/>
    </source>
</evidence>
<dbReference type="SUPFAM" id="SSF53790">
    <property type="entry name" value="Tetrapyrrole methylase"/>
    <property type="match status" value="1"/>
</dbReference>
<dbReference type="AlphaFoldDB" id="D5VQD4"/>
<dbReference type="InterPro" id="IPR035996">
    <property type="entry name" value="4pyrrol_Methylase_sf"/>
</dbReference>
<dbReference type="GO" id="GO:0032259">
    <property type="term" value="P:methylation"/>
    <property type="evidence" value="ECO:0007669"/>
    <property type="project" value="UniProtKB-KW"/>
</dbReference>
<evidence type="ECO:0000256" key="5">
    <source>
        <dbReference type="ARBA" id="ARBA00022679"/>
    </source>
</evidence>
<sequence>MVKKVYGVGIGIGGESLTLKALNILKKVDKIFIPISKRGKSSVAYELIKEYIKDKKVEELLFPMSKDKDELKKCWEENLKKILSEEGEVALITLGDPTLYSTFSYMWKSLREKGVEVEIVSGISSIFAAASLLNISLAEGEEKVCILPQGKDLDKYLDDFDTIIVMKTKNLENILKGLDRDDLTIYLAKRLGLEDEKITFGSPREINFNEFNDYLSLAIIKKERR</sequence>
<dbReference type="STRING" id="573063.Metin_0115"/>
<keyword evidence="5" id="KW-0808">Transferase</keyword>
<dbReference type="InterPro" id="IPR012382">
    <property type="entry name" value="CobI/CbiL"/>
</dbReference>
<keyword evidence="4" id="KW-0489">Methyltransferase</keyword>
<dbReference type="GO" id="GO:0030788">
    <property type="term" value="F:precorrin-2 C20-methyltransferase activity"/>
    <property type="evidence" value="ECO:0007669"/>
    <property type="project" value="InterPro"/>
</dbReference>
<dbReference type="eggNOG" id="arCOG00648">
    <property type="taxonomic scope" value="Archaea"/>
</dbReference>